<dbReference type="EMBL" id="SMLW01000566">
    <property type="protein sequence ID" value="MTI26151.1"/>
    <property type="molecule type" value="Genomic_DNA"/>
</dbReference>
<accession>A0ABW9RQD9</accession>
<dbReference type="PROSITE" id="PS50885">
    <property type="entry name" value="HAMP"/>
    <property type="match status" value="1"/>
</dbReference>
<dbReference type="PRINTS" id="PR00344">
    <property type="entry name" value="BCTRLSENSOR"/>
</dbReference>
<sequence length="458" mass="52574">MKTTFKNRIALYYMIATAIVVAVLYAVLYFTVKGTVYQNIDSTLSYEANKHTKEIKFVGDTIYFINKAEWEEREHREAQVNPVFIQILNDNGRLMDKSPNLKEQQLPFYQSRFGEHFDTRLNNRAIRQVQLPVRHNGATRGYILAAVSLEPAREILRDLNSILQISYPMVLIGLFFISRFLAGRSIIPVRRITDTSRRITQNNLKERVPLPANEDELYDMADSINALLERIENAMQRERQFTSDASHELRTPLSSLRGTLEVLIRKPRTQTEYEEKIRYSLTEIDRMTGILEQLLLLARFYDTRKPNPEDQVALIALIDEILSRQTPAIEQKKLKIKFDAPAEDTIVPRYYANLILDNVINNAIKYSDPQKEIHIHIIKSGDNVICKVEDQGIGIKQEDITHLFNPFFRSGALDHKHISGTGLGLSIAQKAAEAINAELSVDSELQKGTTVTIKFNRQ</sequence>
<proteinExistence type="predicted"/>
<dbReference type="SUPFAM" id="SSF55874">
    <property type="entry name" value="ATPase domain of HSP90 chaperone/DNA topoisomerase II/histidine kinase"/>
    <property type="match status" value="1"/>
</dbReference>
<dbReference type="SUPFAM" id="SSF47384">
    <property type="entry name" value="Homodimeric domain of signal transducing histidine kinase"/>
    <property type="match status" value="1"/>
</dbReference>
<evidence type="ECO:0000256" key="3">
    <source>
        <dbReference type="ARBA" id="ARBA00012438"/>
    </source>
</evidence>
<dbReference type="PROSITE" id="PS50109">
    <property type="entry name" value="HIS_KIN"/>
    <property type="match status" value="1"/>
</dbReference>
<evidence type="ECO:0000256" key="5">
    <source>
        <dbReference type="ARBA" id="ARBA00022679"/>
    </source>
</evidence>
<evidence type="ECO:0000256" key="2">
    <source>
        <dbReference type="ARBA" id="ARBA00004370"/>
    </source>
</evidence>
<evidence type="ECO:0000256" key="1">
    <source>
        <dbReference type="ARBA" id="ARBA00000085"/>
    </source>
</evidence>
<keyword evidence="15" id="KW-1185">Reference proteome</keyword>
<gene>
    <name evidence="14" type="ORF">E1163_14435</name>
</gene>
<comment type="caution">
    <text evidence="14">The sequence shown here is derived from an EMBL/GenBank/DDBJ whole genome shotgun (WGS) entry which is preliminary data.</text>
</comment>
<dbReference type="SMART" id="SM00388">
    <property type="entry name" value="HisKA"/>
    <property type="match status" value="1"/>
</dbReference>
<keyword evidence="5" id="KW-0808">Transferase</keyword>
<name>A0ABW9RQD9_9BACT</name>
<evidence type="ECO:0000256" key="9">
    <source>
        <dbReference type="ARBA" id="ARBA00023012"/>
    </source>
</evidence>
<comment type="catalytic activity">
    <reaction evidence="1">
        <text>ATP + protein L-histidine = ADP + protein N-phospho-L-histidine.</text>
        <dbReference type="EC" id="2.7.13.3"/>
    </reaction>
</comment>
<dbReference type="InterPro" id="IPR003594">
    <property type="entry name" value="HATPase_dom"/>
</dbReference>
<dbReference type="InterPro" id="IPR005467">
    <property type="entry name" value="His_kinase_dom"/>
</dbReference>
<dbReference type="Gene3D" id="3.30.565.10">
    <property type="entry name" value="Histidine kinase-like ATPase, C-terminal domain"/>
    <property type="match status" value="1"/>
</dbReference>
<keyword evidence="9" id="KW-0902">Two-component regulatory system</keyword>
<dbReference type="CDD" id="cd06225">
    <property type="entry name" value="HAMP"/>
    <property type="match status" value="1"/>
</dbReference>
<keyword evidence="10 11" id="KW-0472">Membrane</keyword>
<dbReference type="InterPro" id="IPR004358">
    <property type="entry name" value="Sig_transdc_His_kin-like_C"/>
</dbReference>
<evidence type="ECO:0000256" key="11">
    <source>
        <dbReference type="SAM" id="Phobius"/>
    </source>
</evidence>
<keyword evidence="8 11" id="KW-1133">Transmembrane helix</keyword>
<dbReference type="Pfam" id="PF00512">
    <property type="entry name" value="HisKA"/>
    <property type="match status" value="1"/>
</dbReference>
<evidence type="ECO:0000256" key="4">
    <source>
        <dbReference type="ARBA" id="ARBA00022553"/>
    </source>
</evidence>
<dbReference type="SMART" id="SM00387">
    <property type="entry name" value="HATPase_c"/>
    <property type="match status" value="1"/>
</dbReference>
<keyword evidence="4" id="KW-0597">Phosphoprotein</keyword>
<dbReference type="InterPro" id="IPR036890">
    <property type="entry name" value="HATPase_C_sf"/>
</dbReference>
<evidence type="ECO:0000259" key="12">
    <source>
        <dbReference type="PROSITE" id="PS50109"/>
    </source>
</evidence>
<feature type="transmembrane region" description="Helical" evidence="11">
    <location>
        <begin position="12"/>
        <end position="32"/>
    </location>
</feature>
<evidence type="ECO:0000256" key="6">
    <source>
        <dbReference type="ARBA" id="ARBA00022692"/>
    </source>
</evidence>
<dbReference type="EC" id="2.7.13.3" evidence="3"/>
<feature type="domain" description="HAMP" evidence="13">
    <location>
        <begin position="183"/>
        <end position="236"/>
    </location>
</feature>
<dbReference type="Gene3D" id="1.10.287.130">
    <property type="match status" value="1"/>
</dbReference>
<organism evidence="14 15">
    <name type="scientific">Fulvivirga kasyanovii</name>
    <dbReference type="NCBI Taxonomy" id="396812"/>
    <lineage>
        <taxon>Bacteria</taxon>
        <taxon>Pseudomonadati</taxon>
        <taxon>Bacteroidota</taxon>
        <taxon>Cytophagia</taxon>
        <taxon>Cytophagales</taxon>
        <taxon>Fulvivirgaceae</taxon>
        <taxon>Fulvivirga</taxon>
    </lineage>
</organism>
<dbReference type="Pfam" id="PF08521">
    <property type="entry name" value="2CSK_N"/>
    <property type="match status" value="1"/>
</dbReference>
<dbReference type="Proteomes" id="UP000798808">
    <property type="component" value="Unassembled WGS sequence"/>
</dbReference>
<evidence type="ECO:0000313" key="14">
    <source>
        <dbReference type="EMBL" id="MTI26151.1"/>
    </source>
</evidence>
<dbReference type="RefSeq" id="WP_155173024.1">
    <property type="nucleotide sequence ID" value="NZ_BAAAFL010000053.1"/>
</dbReference>
<dbReference type="InterPro" id="IPR013727">
    <property type="entry name" value="2CSK_N"/>
</dbReference>
<protein>
    <recommendedName>
        <fullName evidence="3">histidine kinase</fullName>
        <ecNumber evidence="3">2.7.13.3</ecNumber>
    </recommendedName>
</protein>
<evidence type="ECO:0000256" key="8">
    <source>
        <dbReference type="ARBA" id="ARBA00022989"/>
    </source>
</evidence>
<dbReference type="SUPFAM" id="SSF158472">
    <property type="entry name" value="HAMP domain-like"/>
    <property type="match status" value="1"/>
</dbReference>
<dbReference type="InterPro" id="IPR003660">
    <property type="entry name" value="HAMP_dom"/>
</dbReference>
<evidence type="ECO:0000259" key="13">
    <source>
        <dbReference type="PROSITE" id="PS50885"/>
    </source>
</evidence>
<dbReference type="PANTHER" id="PTHR45436">
    <property type="entry name" value="SENSOR HISTIDINE KINASE YKOH"/>
    <property type="match status" value="1"/>
</dbReference>
<keyword evidence="7" id="KW-0418">Kinase</keyword>
<evidence type="ECO:0000313" key="15">
    <source>
        <dbReference type="Proteomes" id="UP000798808"/>
    </source>
</evidence>
<comment type="subcellular location">
    <subcellularLocation>
        <location evidence="2">Membrane</location>
    </subcellularLocation>
</comment>
<feature type="domain" description="Histidine kinase" evidence="12">
    <location>
        <begin position="244"/>
        <end position="458"/>
    </location>
</feature>
<dbReference type="InterPro" id="IPR050428">
    <property type="entry name" value="TCS_sensor_his_kinase"/>
</dbReference>
<keyword evidence="6 11" id="KW-0812">Transmembrane</keyword>
<dbReference type="InterPro" id="IPR003661">
    <property type="entry name" value="HisK_dim/P_dom"/>
</dbReference>
<dbReference type="InterPro" id="IPR036097">
    <property type="entry name" value="HisK_dim/P_sf"/>
</dbReference>
<dbReference type="CDD" id="cd00082">
    <property type="entry name" value="HisKA"/>
    <property type="match status" value="1"/>
</dbReference>
<reference evidence="14 15" key="1">
    <citation type="submission" date="2019-02" db="EMBL/GenBank/DDBJ databases">
        <authorList>
            <person name="Goldberg S.R."/>
            <person name="Haltli B.A."/>
            <person name="Correa H."/>
            <person name="Russell K.G."/>
        </authorList>
    </citation>
    <scope>NUCLEOTIDE SEQUENCE [LARGE SCALE GENOMIC DNA]</scope>
    <source>
        <strain evidence="14 15">JCM 16186</strain>
    </source>
</reference>
<dbReference type="SMART" id="SM00304">
    <property type="entry name" value="HAMP"/>
    <property type="match status" value="1"/>
</dbReference>
<dbReference type="Pfam" id="PF00672">
    <property type="entry name" value="HAMP"/>
    <property type="match status" value="1"/>
</dbReference>
<dbReference type="PANTHER" id="PTHR45436:SF5">
    <property type="entry name" value="SENSOR HISTIDINE KINASE TRCS"/>
    <property type="match status" value="1"/>
</dbReference>
<dbReference type="Pfam" id="PF02518">
    <property type="entry name" value="HATPase_c"/>
    <property type="match status" value="1"/>
</dbReference>
<evidence type="ECO:0000256" key="10">
    <source>
        <dbReference type="ARBA" id="ARBA00023136"/>
    </source>
</evidence>
<evidence type="ECO:0000256" key="7">
    <source>
        <dbReference type="ARBA" id="ARBA00022777"/>
    </source>
</evidence>